<comment type="caution">
    <text evidence="1">The sequence shown here is derived from an EMBL/GenBank/DDBJ whole genome shotgun (WGS) entry which is preliminary data.</text>
</comment>
<sequence length="47" mass="5618">MERKLPRLVASFPVIQLEKLTDLYPKLFPQPGYHVLTNDRFYLRLLS</sequence>
<dbReference type="Proteomes" id="UP000257323">
    <property type="component" value="Unassembled WGS sequence"/>
</dbReference>
<reference evidence="1 2" key="1">
    <citation type="submission" date="2018-08" db="EMBL/GenBank/DDBJ databases">
        <title>Genome analysis of the thermophilic bacterium of the candidate phylum Aminicenantes from deep subsurface aquifer revealed its physiology and ecological role.</title>
        <authorList>
            <person name="Kadnikov V.V."/>
            <person name="Mardanov A.V."/>
            <person name="Beletsky A.V."/>
            <person name="Karnachuk O.V."/>
            <person name="Ravin N.V."/>
        </authorList>
    </citation>
    <scope>NUCLEOTIDE SEQUENCE [LARGE SCALE GENOMIC DNA]</scope>
    <source>
        <strain evidence="1">BY38</strain>
    </source>
</reference>
<protein>
    <submittedName>
        <fullName evidence="1">Uncharacterized protein</fullName>
    </submittedName>
</protein>
<evidence type="ECO:0000313" key="2">
    <source>
        <dbReference type="Proteomes" id="UP000257323"/>
    </source>
</evidence>
<dbReference type="EMBL" id="QUAH01000009">
    <property type="protein sequence ID" value="RFT15384.1"/>
    <property type="molecule type" value="Genomic_DNA"/>
</dbReference>
<name>A0A3E2BL17_9BACT</name>
<dbReference type="AlphaFoldDB" id="A0A3E2BL17"/>
<organism evidence="1 2">
    <name type="scientific">Candidatus Saccharicenans subterraneus</name>
    <dbReference type="NCBI Taxonomy" id="2508984"/>
    <lineage>
        <taxon>Bacteria</taxon>
        <taxon>Candidatus Aminicenantota</taxon>
        <taxon>Candidatus Aminicenantia</taxon>
        <taxon>Candidatus Aminicenantales</taxon>
        <taxon>Candidatus Saccharicenantaceae</taxon>
        <taxon>Candidatus Saccharicenans</taxon>
    </lineage>
</organism>
<accession>A0A3E2BL17</accession>
<evidence type="ECO:0000313" key="1">
    <source>
        <dbReference type="EMBL" id="RFT15384.1"/>
    </source>
</evidence>
<proteinExistence type="predicted"/>
<gene>
    <name evidence="1" type="ORF">OP8BY_0274</name>
</gene>